<evidence type="ECO:0000259" key="7">
    <source>
        <dbReference type="Pfam" id="PF00892"/>
    </source>
</evidence>
<dbReference type="PANTHER" id="PTHR32322">
    <property type="entry name" value="INNER MEMBRANE TRANSPORTER"/>
    <property type="match status" value="1"/>
</dbReference>
<evidence type="ECO:0000256" key="1">
    <source>
        <dbReference type="ARBA" id="ARBA00004141"/>
    </source>
</evidence>
<protein>
    <submittedName>
        <fullName evidence="8">EamA-like transporter family protein</fullName>
    </submittedName>
</protein>
<feature type="transmembrane region" description="Helical" evidence="6">
    <location>
        <begin position="108"/>
        <end position="128"/>
    </location>
</feature>
<feature type="transmembrane region" description="Helical" evidence="6">
    <location>
        <begin position="227"/>
        <end position="248"/>
    </location>
</feature>
<feature type="domain" description="EamA" evidence="7">
    <location>
        <begin position="164"/>
        <end position="300"/>
    </location>
</feature>
<dbReference type="InterPro" id="IPR037185">
    <property type="entry name" value="EmrE-like"/>
</dbReference>
<dbReference type="STRING" id="418495.SAMN05216215_10888"/>
<evidence type="ECO:0000256" key="5">
    <source>
        <dbReference type="ARBA" id="ARBA00023136"/>
    </source>
</evidence>
<keyword evidence="3 6" id="KW-0812">Transmembrane</keyword>
<name>A0A1H3TR52_9PSEU</name>
<evidence type="ECO:0000256" key="2">
    <source>
        <dbReference type="ARBA" id="ARBA00007362"/>
    </source>
</evidence>
<reference evidence="9" key="1">
    <citation type="submission" date="2016-10" db="EMBL/GenBank/DDBJ databases">
        <authorList>
            <person name="Varghese N."/>
            <person name="Submissions S."/>
        </authorList>
    </citation>
    <scope>NUCLEOTIDE SEQUENCE [LARGE SCALE GENOMIC DNA]</scope>
    <source>
        <strain evidence="9">CGMCC 4.3530</strain>
    </source>
</reference>
<evidence type="ECO:0000256" key="6">
    <source>
        <dbReference type="SAM" id="Phobius"/>
    </source>
</evidence>
<dbReference type="Proteomes" id="UP000199529">
    <property type="component" value="Unassembled WGS sequence"/>
</dbReference>
<accession>A0A1H3TR52</accession>
<dbReference type="PANTHER" id="PTHR32322:SF2">
    <property type="entry name" value="EAMA DOMAIN-CONTAINING PROTEIN"/>
    <property type="match status" value="1"/>
</dbReference>
<dbReference type="PROSITE" id="PS51257">
    <property type="entry name" value="PROKAR_LIPOPROTEIN"/>
    <property type="match status" value="1"/>
</dbReference>
<organism evidence="8 9">
    <name type="scientific">Saccharopolyspora shandongensis</name>
    <dbReference type="NCBI Taxonomy" id="418495"/>
    <lineage>
        <taxon>Bacteria</taxon>
        <taxon>Bacillati</taxon>
        <taxon>Actinomycetota</taxon>
        <taxon>Actinomycetes</taxon>
        <taxon>Pseudonocardiales</taxon>
        <taxon>Pseudonocardiaceae</taxon>
        <taxon>Saccharopolyspora</taxon>
    </lineage>
</organism>
<comment type="similarity">
    <text evidence="2">Belongs to the EamA transporter family.</text>
</comment>
<dbReference type="AlphaFoldDB" id="A0A1H3TR52"/>
<feature type="transmembrane region" description="Helical" evidence="6">
    <location>
        <begin position="83"/>
        <end position="102"/>
    </location>
</feature>
<evidence type="ECO:0000313" key="8">
    <source>
        <dbReference type="EMBL" id="SDZ51809.1"/>
    </source>
</evidence>
<evidence type="ECO:0000256" key="3">
    <source>
        <dbReference type="ARBA" id="ARBA00022692"/>
    </source>
</evidence>
<feature type="transmembrane region" description="Helical" evidence="6">
    <location>
        <begin position="51"/>
        <end position="71"/>
    </location>
</feature>
<feature type="transmembrane region" description="Helical" evidence="6">
    <location>
        <begin position="24"/>
        <end position="45"/>
    </location>
</feature>
<dbReference type="InterPro" id="IPR000620">
    <property type="entry name" value="EamA_dom"/>
</dbReference>
<feature type="transmembrane region" description="Helical" evidence="6">
    <location>
        <begin position="140"/>
        <end position="158"/>
    </location>
</feature>
<feature type="domain" description="EamA" evidence="7">
    <location>
        <begin position="23"/>
        <end position="151"/>
    </location>
</feature>
<keyword evidence="4 6" id="KW-1133">Transmembrane helix</keyword>
<dbReference type="Pfam" id="PF00892">
    <property type="entry name" value="EamA"/>
    <property type="match status" value="2"/>
</dbReference>
<comment type="subcellular location">
    <subcellularLocation>
        <location evidence="1">Membrane</location>
        <topology evidence="1">Multi-pass membrane protein</topology>
    </subcellularLocation>
</comment>
<dbReference type="InterPro" id="IPR050638">
    <property type="entry name" value="AA-Vitamin_Transporters"/>
</dbReference>
<proteinExistence type="inferred from homology"/>
<evidence type="ECO:0000256" key="4">
    <source>
        <dbReference type="ARBA" id="ARBA00022989"/>
    </source>
</evidence>
<feature type="transmembrane region" description="Helical" evidence="6">
    <location>
        <begin position="260"/>
        <end position="278"/>
    </location>
</feature>
<feature type="transmembrane region" description="Helical" evidence="6">
    <location>
        <begin position="164"/>
        <end position="186"/>
    </location>
</feature>
<gene>
    <name evidence="8" type="ORF">SAMN05216215_10888</name>
</gene>
<dbReference type="EMBL" id="FNOK01000088">
    <property type="protein sequence ID" value="SDZ51809.1"/>
    <property type="molecule type" value="Genomic_DNA"/>
</dbReference>
<keyword evidence="5 6" id="KW-0472">Membrane</keyword>
<feature type="transmembrane region" description="Helical" evidence="6">
    <location>
        <begin position="193"/>
        <end position="215"/>
    </location>
</feature>
<dbReference type="GO" id="GO:0016020">
    <property type="term" value="C:membrane"/>
    <property type="evidence" value="ECO:0007669"/>
    <property type="project" value="UniProtKB-SubCell"/>
</dbReference>
<evidence type="ECO:0000313" key="9">
    <source>
        <dbReference type="Proteomes" id="UP000199529"/>
    </source>
</evidence>
<feature type="transmembrane region" description="Helical" evidence="6">
    <location>
        <begin position="284"/>
        <end position="302"/>
    </location>
</feature>
<dbReference type="SUPFAM" id="SSF103481">
    <property type="entry name" value="Multidrug resistance efflux transporter EmrE"/>
    <property type="match status" value="2"/>
</dbReference>
<sequence>MILGRTVQRRDGGRTGVAPPDRTVFLLLALYACWGSAIPAMKLMVDSVPPLGGAALIFLLAGVVLAGAACGRSRPTRVQLRHLAVAGVLLLVGGQGLATVALTAVTASLGAILAAAIPLWVVLLSGLIGTRVSVASRVRLVAGFGGIVIVVLTAPGSAIGGAPWAVAAFCVAPILWAAGSLLMANVAGTVDRVVASVVQLLAGGTVLLLVALSLGELAPAQWSDVSWTSAGAAVFLLVFDSLVGFMLYTRLLESAPAPLVSTYAYVTPLVGAAIGATVLDESLWAGVFVGGALVLGAVALELRAR</sequence>
<keyword evidence="9" id="KW-1185">Reference proteome</keyword>